<evidence type="ECO:0008006" key="5">
    <source>
        <dbReference type="Google" id="ProtNLM"/>
    </source>
</evidence>
<sequence length="403" mass="43794">MLSQLRNTVEQVPVQAWVALLALGTLAFGYRIAAAKARTTTRTKKPRDPKKRRTLTGFLGMGLVVLLGFGLSANTSIVFAEARLHMQSPWTLTIGLALEGIVLGLTLYSWAFEDKGTARAAYLLVLAQAIGAIEVVRFQSEDLGTAAVRIVGPVMLAYGLHKLLGLETKLKKIEITSDGILARAWRDRLKRIESKLGIGSRGADAQSISRRNAQDKLIALATLGKPWWAIGKFGTRRYEKALMRAGDASFHGLDDTLDQLGTEMTITTRIDRMSAFKDLPNRTSEYALRSLRPNSEMGGAPRPTPDDISALTSEGAPGEVSEHSAGAPEATPPMAQANSRPAAGDTDRRQLAFDLYFDLRGTGPAPSQNAFEKAWREAGYGLKTDDIRALYKDIHTKVTGSNS</sequence>
<keyword evidence="2" id="KW-0472">Membrane</keyword>
<comment type="caution">
    <text evidence="3">The sequence shown here is derived from an EMBL/GenBank/DDBJ whole genome shotgun (WGS) entry which is preliminary data.</text>
</comment>
<feature type="transmembrane region" description="Helical" evidence="2">
    <location>
        <begin position="12"/>
        <end position="33"/>
    </location>
</feature>
<name>A0A7K3RSG9_9ACTN</name>
<dbReference type="RefSeq" id="WP_164200624.1">
    <property type="nucleotide sequence ID" value="NZ_JAAGMP010000314.1"/>
</dbReference>
<keyword evidence="2" id="KW-0812">Transmembrane</keyword>
<feature type="region of interest" description="Disordered" evidence="1">
    <location>
        <begin position="289"/>
        <end position="346"/>
    </location>
</feature>
<evidence type="ECO:0000256" key="1">
    <source>
        <dbReference type="SAM" id="MobiDB-lite"/>
    </source>
</evidence>
<protein>
    <recommendedName>
        <fullName evidence="5">DUF2637 domain-containing protein</fullName>
    </recommendedName>
</protein>
<proteinExistence type="predicted"/>
<evidence type="ECO:0000313" key="4">
    <source>
        <dbReference type="Proteomes" id="UP000469670"/>
    </source>
</evidence>
<gene>
    <name evidence="3" type="ORF">G3I50_06710</name>
</gene>
<evidence type="ECO:0000313" key="3">
    <source>
        <dbReference type="EMBL" id="NEC17953.1"/>
    </source>
</evidence>
<feature type="transmembrane region" description="Helical" evidence="2">
    <location>
        <begin position="54"/>
        <end position="78"/>
    </location>
</feature>
<dbReference type="AlphaFoldDB" id="A0A7K3RSG9"/>
<dbReference type="EMBL" id="JAAGMP010000314">
    <property type="protein sequence ID" value="NEC17953.1"/>
    <property type="molecule type" value="Genomic_DNA"/>
</dbReference>
<keyword evidence="2" id="KW-1133">Transmembrane helix</keyword>
<reference evidence="3 4" key="1">
    <citation type="submission" date="2020-01" db="EMBL/GenBank/DDBJ databases">
        <title>Insect and environment-associated Actinomycetes.</title>
        <authorList>
            <person name="Currrie C."/>
            <person name="Chevrette M."/>
            <person name="Carlson C."/>
            <person name="Stubbendieck R."/>
            <person name="Wendt-Pienkowski E."/>
        </authorList>
    </citation>
    <scope>NUCLEOTIDE SEQUENCE [LARGE SCALE GENOMIC DNA]</scope>
    <source>
        <strain evidence="3 4">SID7590</strain>
    </source>
</reference>
<organism evidence="3 4">
    <name type="scientific">Streptomyces parvus</name>
    <dbReference type="NCBI Taxonomy" id="66428"/>
    <lineage>
        <taxon>Bacteria</taxon>
        <taxon>Bacillati</taxon>
        <taxon>Actinomycetota</taxon>
        <taxon>Actinomycetes</taxon>
        <taxon>Kitasatosporales</taxon>
        <taxon>Streptomycetaceae</taxon>
        <taxon>Streptomyces</taxon>
    </lineage>
</organism>
<dbReference type="Proteomes" id="UP000469670">
    <property type="component" value="Unassembled WGS sequence"/>
</dbReference>
<evidence type="ECO:0000256" key="2">
    <source>
        <dbReference type="SAM" id="Phobius"/>
    </source>
</evidence>
<accession>A0A7K3RSG9</accession>
<feature type="transmembrane region" description="Helical" evidence="2">
    <location>
        <begin position="90"/>
        <end position="108"/>
    </location>
</feature>